<dbReference type="EMBL" id="ABLC01000194">
    <property type="protein sequence ID" value="EDT01287.1"/>
    <property type="molecule type" value="Genomic_DNA"/>
</dbReference>
<evidence type="ECO:0000313" key="1">
    <source>
        <dbReference type="EMBL" id="EDT01287.1"/>
    </source>
</evidence>
<sequence length="73" mass="8083">MVSVNSRQTVELQDVSAKAYALAREAYAVYLRGREYLSWPSVVAMQEAAAAAYRSAALARDANTQAMRERART</sequence>
<gene>
    <name evidence="1" type="ORF">BamIOP4010DRAFT_5194</name>
</gene>
<accession>B1FMD3</accession>
<reference evidence="1 2" key="1">
    <citation type="submission" date="2008-03" db="EMBL/GenBank/DDBJ databases">
        <title>Sequencing of the draft genome and assembly of Burkholderia ambifaria IOP40-10.</title>
        <authorList>
            <consortium name="US DOE Joint Genome Institute (JGI-PGF)"/>
            <person name="Copeland A."/>
            <person name="Lucas S."/>
            <person name="Lapidus A."/>
            <person name="Glavina del Rio T."/>
            <person name="Dalin E."/>
            <person name="Tice H."/>
            <person name="Bruce D."/>
            <person name="Goodwin L."/>
            <person name="Pitluck S."/>
            <person name="Larimer F."/>
            <person name="Land M.L."/>
            <person name="Hauser L."/>
            <person name="Tiedje J."/>
            <person name="Richardson P."/>
        </authorList>
    </citation>
    <scope>NUCLEOTIDE SEQUENCE [LARGE SCALE GENOMIC DNA]</scope>
    <source>
        <strain evidence="1 2">IOP40-10</strain>
    </source>
</reference>
<organism evidence="1 2">
    <name type="scientific">Burkholderia ambifaria IOP40-10</name>
    <dbReference type="NCBI Taxonomy" id="396596"/>
    <lineage>
        <taxon>Bacteria</taxon>
        <taxon>Pseudomonadati</taxon>
        <taxon>Pseudomonadota</taxon>
        <taxon>Betaproteobacteria</taxon>
        <taxon>Burkholderiales</taxon>
        <taxon>Burkholderiaceae</taxon>
        <taxon>Burkholderia</taxon>
        <taxon>Burkholderia cepacia complex</taxon>
    </lineage>
</organism>
<evidence type="ECO:0000313" key="2">
    <source>
        <dbReference type="Proteomes" id="UP000005463"/>
    </source>
</evidence>
<proteinExistence type="predicted"/>
<dbReference type="PATRIC" id="fig|396596.7.peg.2154"/>
<protein>
    <submittedName>
        <fullName evidence="1">Uncharacterized protein</fullName>
    </submittedName>
</protein>
<dbReference type="Proteomes" id="UP000005463">
    <property type="component" value="Unassembled WGS sequence"/>
</dbReference>
<name>B1FMD3_9BURK</name>
<dbReference type="AlphaFoldDB" id="B1FMD3"/>
<comment type="caution">
    <text evidence="1">The sequence shown here is derived from an EMBL/GenBank/DDBJ whole genome shotgun (WGS) entry which is preliminary data.</text>
</comment>